<reference evidence="6" key="1">
    <citation type="submission" date="2016-06" db="UniProtKB">
        <authorList>
            <consortium name="WormBaseParasite"/>
        </authorList>
    </citation>
    <scope>IDENTIFICATION</scope>
</reference>
<dbReference type="Proteomes" id="UP000267606">
    <property type="component" value="Unassembled WGS sequence"/>
</dbReference>
<dbReference type="Pfam" id="PF07678">
    <property type="entry name" value="TED_complement"/>
    <property type="match status" value="1"/>
</dbReference>
<dbReference type="STRING" id="387005.A0A183HTP7"/>
<dbReference type="Gene3D" id="2.60.120.1540">
    <property type="match status" value="1"/>
</dbReference>
<evidence type="ECO:0000313" key="6">
    <source>
        <dbReference type="WBParaSite" id="OFLC_0001085901-mRNA-1"/>
    </source>
</evidence>
<gene>
    <name evidence="4" type="ORF">OFLC_LOCUS10858</name>
</gene>
<reference evidence="4 5" key="2">
    <citation type="submission" date="2018-11" db="EMBL/GenBank/DDBJ databases">
        <authorList>
            <consortium name="Pathogen Informatics"/>
        </authorList>
    </citation>
    <scope>NUCLEOTIDE SEQUENCE [LARGE SCALE GENOMIC DNA]</scope>
</reference>
<dbReference type="PANTHER" id="PTHR11412">
    <property type="entry name" value="MACROGLOBULIN / COMPLEMENT"/>
    <property type="match status" value="1"/>
</dbReference>
<proteinExistence type="predicted"/>
<dbReference type="PANTHER" id="PTHR11412:SF136">
    <property type="entry name" value="CD109 ANTIGEN"/>
    <property type="match status" value="1"/>
</dbReference>
<dbReference type="SUPFAM" id="SSF48239">
    <property type="entry name" value="Terpenoid cyclases/Protein prenyltransferases"/>
    <property type="match status" value="1"/>
</dbReference>
<name>A0A183HTP7_9BILA</name>
<dbReference type="EMBL" id="UZAJ01014964">
    <property type="protein sequence ID" value="VDO71903.1"/>
    <property type="molecule type" value="Genomic_DNA"/>
</dbReference>
<protein>
    <submittedName>
        <fullName evidence="6">TED_complement domain-containing protein</fullName>
    </submittedName>
</protein>
<dbReference type="GO" id="GO:0005615">
    <property type="term" value="C:extracellular space"/>
    <property type="evidence" value="ECO:0007669"/>
    <property type="project" value="InterPro"/>
</dbReference>
<evidence type="ECO:0000256" key="2">
    <source>
        <dbReference type="ARBA" id="ARBA00022966"/>
    </source>
</evidence>
<feature type="domain" description="Alpha-macroglobulin-like TED" evidence="3">
    <location>
        <begin position="9"/>
        <end position="129"/>
    </location>
</feature>
<keyword evidence="2" id="KW-0882">Thioester bond</keyword>
<evidence type="ECO:0000313" key="5">
    <source>
        <dbReference type="Proteomes" id="UP000267606"/>
    </source>
</evidence>
<accession>A0A183HTP7</accession>
<dbReference type="AlphaFoldDB" id="A0A183HTP7"/>
<keyword evidence="5" id="KW-1185">Reference proteome</keyword>
<sequence length="197" mass="22419">MYLALLARDEIKDDPYALAIVTYVFHLANSSKKEEALRMLESHKKETADGIHWSMKVGQEKPKDTQHYFYQPTPVDVEMTAYVLLTYMLRDDTDKALPLVRWLTSQRNAFGGFSSTQDTVMALQALAAYAAKIYSPNLNVSIMITNGADKQNFEVTADNAMVLQSYQVAVYLTYFFTTFKFENIHNNITNNENDSDG</sequence>
<dbReference type="InterPro" id="IPR050473">
    <property type="entry name" value="A2M/Complement_sys"/>
</dbReference>
<dbReference type="Gene3D" id="1.50.10.20">
    <property type="match status" value="1"/>
</dbReference>
<dbReference type="InterPro" id="IPR008930">
    <property type="entry name" value="Terpenoid_cyclase/PrenylTrfase"/>
</dbReference>
<dbReference type="WBParaSite" id="OFLC_0001085901-mRNA-1">
    <property type="protein sequence ID" value="OFLC_0001085901-mRNA-1"/>
    <property type="gene ID" value="OFLC_0001085901"/>
</dbReference>
<organism evidence="6">
    <name type="scientific">Onchocerca flexuosa</name>
    <dbReference type="NCBI Taxonomy" id="387005"/>
    <lineage>
        <taxon>Eukaryota</taxon>
        <taxon>Metazoa</taxon>
        <taxon>Ecdysozoa</taxon>
        <taxon>Nematoda</taxon>
        <taxon>Chromadorea</taxon>
        <taxon>Rhabditida</taxon>
        <taxon>Spirurina</taxon>
        <taxon>Spiruromorpha</taxon>
        <taxon>Filarioidea</taxon>
        <taxon>Onchocercidae</taxon>
        <taxon>Onchocerca</taxon>
    </lineage>
</organism>
<evidence type="ECO:0000259" key="3">
    <source>
        <dbReference type="Pfam" id="PF07678"/>
    </source>
</evidence>
<dbReference type="InterPro" id="IPR011626">
    <property type="entry name" value="Alpha-macroglobulin_TED"/>
</dbReference>
<evidence type="ECO:0000313" key="4">
    <source>
        <dbReference type="EMBL" id="VDO71903.1"/>
    </source>
</evidence>
<keyword evidence="1" id="KW-0732">Signal</keyword>
<evidence type="ECO:0000256" key="1">
    <source>
        <dbReference type="ARBA" id="ARBA00022729"/>
    </source>
</evidence>